<dbReference type="GO" id="GO:0004527">
    <property type="term" value="F:exonuclease activity"/>
    <property type="evidence" value="ECO:0007669"/>
    <property type="project" value="UniProtKB-KW"/>
</dbReference>
<dbReference type="PANTHER" id="PTHR46211:SF14">
    <property type="entry name" value="GLYCEROPHOSPHODIESTER PHOSPHODIESTERASE"/>
    <property type="match status" value="1"/>
</dbReference>
<dbReference type="PANTHER" id="PTHR46211">
    <property type="entry name" value="GLYCEROPHOSPHORYL DIESTER PHOSPHODIESTERASE"/>
    <property type="match status" value="1"/>
</dbReference>
<keyword evidence="2" id="KW-0540">Nuclease</keyword>
<protein>
    <submittedName>
        <fullName evidence="2">Glycerophosphoryl diester phosphodiesterase/endonuclease/exonuclease/phosphatase family metal-dependent hydrolase</fullName>
    </submittedName>
</protein>
<dbReference type="PROSITE" id="PS50007">
    <property type="entry name" value="PIPLC_X_DOMAIN"/>
    <property type="match status" value="1"/>
</dbReference>
<dbReference type="SUPFAM" id="SSF51695">
    <property type="entry name" value="PLC-like phosphodiesterases"/>
    <property type="match status" value="1"/>
</dbReference>
<name>A0A840EFS4_9BACT</name>
<dbReference type="SUPFAM" id="SSF56219">
    <property type="entry name" value="DNase I-like"/>
    <property type="match status" value="1"/>
</dbReference>
<dbReference type="EMBL" id="JACIFF010000009">
    <property type="protein sequence ID" value="MBB4080659.1"/>
    <property type="molecule type" value="Genomic_DNA"/>
</dbReference>
<dbReference type="Pfam" id="PF03009">
    <property type="entry name" value="GDPD"/>
    <property type="match status" value="1"/>
</dbReference>
<proteinExistence type="predicted"/>
<accession>A0A840EFS4</accession>
<evidence type="ECO:0000259" key="1">
    <source>
        <dbReference type="PROSITE" id="PS51704"/>
    </source>
</evidence>
<reference evidence="2 3" key="1">
    <citation type="submission" date="2020-08" db="EMBL/GenBank/DDBJ databases">
        <title>Genomic Encyclopedia of Type Strains, Phase IV (KMG-IV): sequencing the most valuable type-strain genomes for metagenomic binning, comparative biology and taxonomic classification.</title>
        <authorList>
            <person name="Goeker M."/>
        </authorList>
    </citation>
    <scope>NUCLEOTIDE SEQUENCE [LARGE SCALE GENOMIC DNA]</scope>
    <source>
        <strain evidence="2 3">DSM 105137</strain>
    </source>
</reference>
<dbReference type="GO" id="GO:0006629">
    <property type="term" value="P:lipid metabolic process"/>
    <property type="evidence" value="ECO:0007669"/>
    <property type="project" value="InterPro"/>
</dbReference>
<keyword evidence="2" id="KW-0378">Hydrolase</keyword>
<dbReference type="Gene3D" id="3.60.10.10">
    <property type="entry name" value="Endonuclease/exonuclease/phosphatase"/>
    <property type="match status" value="1"/>
</dbReference>
<dbReference type="PROSITE" id="PS51704">
    <property type="entry name" value="GP_PDE"/>
    <property type="match status" value="1"/>
</dbReference>
<dbReference type="InterPro" id="IPR030395">
    <property type="entry name" value="GP_PDE_dom"/>
</dbReference>
<dbReference type="CDD" id="cd09083">
    <property type="entry name" value="EEP-1"/>
    <property type="match status" value="1"/>
</dbReference>
<dbReference type="RefSeq" id="WP_183496886.1">
    <property type="nucleotide sequence ID" value="NZ_JACIFF010000009.1"/>
</dbReference>
<dbReference type="Gene3D" id="3.20.20.190">
    <property type="entry name" value="Phosphatidylinositol (PI) phosphodiesterase"/>
    <property type="match status" value="1"/>
</dbReference>
<dbReference type="InterPro" id="IPR017946">
    <property type="entry name" value="PLC-like_Pdiesterase_TIM-brl"/>
</dbReference>
<dbReference type="Pfam" id="PF03372">
    <property type="entry name" value="Exo_endo_phos"/>
    <property type="match status" value="1"/>
</dbReference>
<dbReference type="InterPro" id="IPR005135">
    <property type="entry name" value="Endo/exonuclease/phosphatase"/>
</dbReference>
<dbReference type="GO" id="GO:0008081">
    <property type="term" value="F:phosphoric diester hydrolase activity"/>
    <property type="evidence" value="ECO:0007669"/>
    <property type="project" value="InterPro"/>
</dbReference>
<keyword evidence="2" id="KW-0269">Exonuclease</keyword>
<dbReference type="InterPro" id="IPR036691">
    <property type="entry name" value="Endo/exonu/phosph_ase_sf"/>
</dbReference>
<comment type="caution">
    <text evidence="2">The sequence shown here is derived from an EMBL/GenBank/DDBJ whole genome shotgun (WGS) entry which is preliminary data.</text>
</comment>
<keyword evidence="2" id="KW-0255">Endonuclease</keyword>
<feature type="domain" description="GP-PDE" evidence="1">
    <location>
        <begin position="265"/>
        <end position="493"/>
    </location>
</feature>
<sequence>MDKEQAPLEVMSYNIRLNVASDGENAWPNRREFLVSQVLFHAPDIIGTQEVLPDQLAYLKEKLTPYAVIGEGREGGDAGEYSALFYDRRKFSVEEGGTFWLSPTPDAVASVGWDAALPRIVTYGRFRDRTSGQEFMAFNTHFDHRGEQARVESARLITQMMDSLNQQNLPVVLTGDLNLTPETAAIQTLTDSLVDAYAAAPVRLGPSGTFTGFDHATPAERRIDYIMVSPGIRVRKFATLTDAVDGRYPSDHFAVVASLDLCPRPLIVAHRGASGHAVENSLPAFQKAIELGAEMTELDVWRLKDGTIVVHHDSDLKRLSDTEGKIEDYTLEDLNQVMLAGAYKIPRLRDVLMLVDKRMMINVELKGANTAEGTYELIREFIDNHGWKIEDFQISSFRHDELKRMRELSPDIDIAILPHGNPLDALAVAQEVGAIAINAYHGGLTKESVDAIHAAGLLVNAWTVNEKADMRRLRDLGVDGFITNYPDRVRALD</sequence>
<organism evidence="2 3">
    <name type="scientific">Neolewinella aquimaris</name>
    <dbReference type="NCBI Taxonomy" id="1835722"/>
    <lineage>
        <taxon>Bacteria</taxon>
        <taxon>Pseudomonadati</taxon>
        <taxon>Bacteroidota</taxon>
        <taxon>Saprospiria</taxon>
        <taxon>Saprospirales</taxon>
        <taxon>Lewinellaceae</taxon>
        <taxon>Neolewinella</taxon>
    </lineage>
</organism>
<evidence type="ECO:0000313" key="3">
    <source>
        <dbReference type="Proteomes" id="UP000576209"/>
    </source>
</evidence>
<gene>
    <name evidence="2" type="ORF">GGR28_003294</name>
</gene>
<evidence type="ECO:0000313" key="2">
    <source>
        <dbReference type="EMBL" id="MBB4080659.1"/>
    </source>
</evidence>
<keyword evidence="3" id="KW-1185">Reference proteome</keyword>
<dbReference type="Proteomes" id="UP000576209">
    <property type="component" value="Unassembled WGS sequence"/>
</dbReference>
<dbReference type="AlphaFoldDB" id="A0A840EFS4"/>
<dbReference type="GO" id="GO:0004519">
    <property type="term" value="F:endonuclease activity"/>
    <property type="evidence" value="ECO:0007669"/>
    <property type="project" value="UniProtKB-KW"/>
</dbReference>